<evidence type="ECO:0000313" key="2">
    <source>
        <dbReference type="Proteomes" id="UP000094960"/>
    </source>
</evidence>
<dbReference type="EMBL" id="CP017248">
    <property type="protein sequence ID" value="AOR34367.1"/>
    <property type="molecule type" value="Genomic_DNA"/>
</dbReference>
<dbReference type="InterPro" id="IPR011042">
    <property type="entry name" value="6-blade_b-propeller_TolB-like"/>
</dbReference>
<dbReference type="AlphaFoldDB" id="A0A1D7YFH9"/>
<organism evidence="1 2">
    <name type="scientific">Streptomyces fodineus</name>
    <dbReference type="NCBI Taxonomy" id="1904616"/>
    <lineage>
        <taxon>Bacteria</taxon>
        <taxon>Bacillati</taxon>
        <taxon>Actinomycetota</taxon>
        <taxon>Actinomycetes</taxon>
        <taxon>Kitasatosporales</taxon>
        <taxon>Streptomycetaceae</taxon>
        <taxon>Streptomyces</taxon>
    </lineage>
</organism>
<evidence type="ECO:0000313" key="1">
    <source>
        <dbReference type="EMBL" id="AOR34367.1"/>
    </source>
</evidence>
<name>A0A1D7YFH9_9ACTN</name>
<dbReference type="KEGG" id="spun:BFF78_27910"/>
<proteinExistence type="predicted"/>
<dbReference type="Proteomes" id="UP000094960">
    <property type="component" value="Chromosome"/>
</dbReference>
<reference evidence="2" key="1">
    <citation type="submission" date="2016-09" db="EMBL/GenBank/DDBJ databases">
        <title>Streptomyces puniciscabiei strain:TW1S1 Genome sequencing and assembly.</title>
        <authorList>
            <person name="Kim M.-K."/>
            <person name="Kim S.B."/>
        </authorList>
    </citation>
    <scope>NUCLEOTIDE SEQUENCE [LARGE SCALE GENOMIC DNA]</scope>
    <source>
        <strain evidence="2">TW1S1</strain>
    </source>
</reference>
<keyword evidence="2" id="KW-1185">Reference proteome</keyword>
<evidence type="ECO:0008006" key="3">
    <source>
        <dbReference type="Google" id="ProtNLM"/>
    </source>
</evidence>
<protein>
    <recommendedName>
        <fullName evidence="3">SMP-30/Gluconolactonase/LRE-like region domain-containing protein</fullName>
    </recommendedName>
</protein>
<accession>A0A1D7YFH9</accession>
<sequence>MGQGTVFVADHANHRVRRIDASGVLTTVTGDGLRGFRGRHGRGACPPVGRWSGFGLELLWRE</sequence>
<gene>
    <name evidence="1" type="ORF">BFF78_27910</name>
</gene>
<dbReference type="Gene3D" id="2.120.10.30">
    <property type="entry name" value="TolB, C-terminal domain"/>
    <property type="match status" value="1"/>
</dbReference>